<proteinExistence type="predicted"/>
<comment type="caution">
    <text evidence="1">The sequence shown here is derived from an EMBL/GenBank/DDBJ whole genome shotgun (WGS) entry which is preliminary data.</text>
</comment>
<keyword evidence="2" id="KW-1185">Reference proteome</keyword>
<name>A0A372L8U3_9BACI</name>
<sequence length="60" mass="7029">MGILVIFSVWKYPGMAIESVDTHCNFIKCMEKTFLFLKCVMPLFHLNENQAVLLEDFMLK</sequence>
<dbReference type="EMBL" id="QVTD01000021">
    <property type="protein sequence ID" value="RFU60859.1"/>
    <property type="molecule type" value="Genomic_DNA"/>
</dbReference>
<evidence type="ECO:0000313" key="2">
    <source>
        <dbReference type="Proteomes" id="UP000262939"/>
    </source>
</evidence>
<accession>A0A372L8U3</accession>
<evidence type="ECO:0000313" key="1">
    <source>
        <dbReference type="EMBL" id="RFU60859.1"/>
    </source>
</evidence>
<gene>
    <name evidence="1" type="ORF">D0466_19965</name>
</gene>
<dbReference type="Proteomes" id="UP000262939">
    <property type="component" value="Unassembled WGS sequence"/>
</dbReference>
<protein>
    <submittedName>
        <fullName evidence="1">Uncharacterized protein</fullName>
    </submittedName>
</protein>
<reference evidence="1 2" key="1">
    <citation type="submission" date="2018-08" db="EMBL/GenBank/DDBJ databases">
        <title>Bacillus chawlae sp. nov., Bacillus glennii sp. nov., and Bacillus saganii sp. nov. Isolated from the Vehicle Assembly Building at Kennedy Space Center where the Viking Spacecraft were Assembled.</title>
        <authorList>
            <person name="Seuylemezian A."/>
            <person name="Vaishampayan P."/>
        </authorList>
    </citation>
    <scope>NUCLEOTIDE SEQUENCE [LARGE SCALE GENOMIC DNA]</scope>
    <source>
        <strain evidence="1 2">V44-8</strain>
    </source>
</reference>
<dbReference type="AlphaFoldDB" id="A0A372L8U3"/>
<organism evidence="1 2">
    <name type="scientific">Peribacillus glennii</name>
    <dbReference type="NCBI Taxonomy" id="2303991"/>
    <lineage>
        <taxon>Bacteria</taxon>
        <taxon>Bacillati</taxon>
        <taxon>Bacillota</taxon>
        <taxon>Bacilli</taxon>
        <taxon>Bacillales</taxon>
        <taxon>Bacillaceae</taxon>
        <taxon>Peribacillus</taxon>
    </lineage>
</organism>